<protein>
    <recommendedName>
        <fullName evidence="2">KTSC and Metallopeptidase-like N-terminal fusion domain-containing protein</fullName>
    </recommendedName>
</protein>
<feature type="domain" description="KTSC and Metallopeptidase-like N-terminal fusion" evidence="2">
    <location>
        <begin position="15"/>
        <end position="87"/>
    </location>
</feature>
<reference evidence="3 4" key="1">
    <citation type="journal article" date="2014" name="Genome Announc.">
        <title>Complete Genome Sequence of the Novel Giant Pseudomonas Phage PaBG.</title>
        <authorList>
            <person name="Sykilinda N.N."/>
            <person name="Bondar A.A."/>
            <person name="Gorshkova A.S."/>
            <person name="Kurochkina L.P."/>
            <person name="Kulikov E.E."/>
            <person name="Shneider M.M."/>
            <person name="Kadykov V.A."/>
            <person name="Solovjeva N.V."/>
            <person name="Kabilov M.R."/>
            <person name="Mesyanzhinov V.V."/>
            <person name="Vlassov V.V."/>
            <person name="Drukker V.V."/>
            <person name="Miroshnikov K.A."/>
        </authorList>
    </citation>
    <scope>NUCLEOTIDE SEQUENCE [LARGE SCALE GENOMIC DNA]</scope>
</reference>
<feature type="region of interest" description="Disordered" evidence="1">
    <location>
        <begin position="233"/>
        <end position="262"/>
    </location>
</feature>
<dbReference type="Pfam" id="PF20294">
    <property type="entry name" value="KMPT-N"/>
    <property type="match status" value="1"/>
</dbReference>
<evidence type="ECO:0000259" key="2">
    <source>
        <dbReference type="Pfam" id="PF20294"/>
    </source>
</evidence>
<feature type="region of interest" description="Disordered" evidence="1">
    <location>
        <begin position="89"/>
        <end position="111"/>
    </location>
</feature>
<gene>
    <name evidence="3" type="ORF">PaBG_00208</name>
</gene>
<dbReference type="EMBL" id="KF147891">
    <property type="protein sequence ID" value="AGS82092.1"/>
    <property type="molecule type" value="Genomic_DNA"/>
</dbReference>
<accession>S5VVB9</accession>
<evidence type="ECO:0000256" key="1">
    <source>
        <dbReference type="SAM" id="MobiDB-lite"/>
    </source>
</evidence>
<keyword evidence="4" id="KW-1185">Reference proteome</keyword>
<sequence>MLMIAEAKVKDLATMSWFTYTGEKAIKLGTDKQFNQKHPLVVRPGELVGLKKAARGPGAGNYQVVLGHAVHVLFRNVTQKMIDKIEGKLKPYKGKPPEHGQLQEGKKRTTKVRIREKETSDKLVADLFKPEGPVRENATYNRENYQWRRVVHAGVAVKSLKQGRSKYSTQEGDVVGMRYMTKARGGFIILPNMQRVNIDHDTYMKLIESTRIQPSSKQQKGIVILADVKATLPKETRNRKKKEPEPDVRIQRGEPEKTAGRRMQRDIKGFTHDHDIPDVDIEDDELEDEAPSQVPEAHQPAKVIRVGSLLQSAKRPDNKFAVVDAEVHETYTEFSLYSLRTKDVRKLRMSNDTDMSNTKSVLVLGDVSKSELAAGKRAFNKAVKDKKFTVGTIHDQ</sequence>
<name>S5VVB9_9CAUD</name>
<dbReference type="InterPro" id="IPR046899">
    <property type="entry name" value="KMPT_N"/>
</dbReference>
<evidence type="ECO:0000313" key="4">
    <source>
        <dbReference type="Proteomes" id="UP000015545"/>
    </source>
</evidence>
<dbReference type="OrthoDB" id="35485at10239"/>
<organism evidence="3 4">
    <name type="scientific">Pseudomonas phage PaBG</name>
    <dbReference type="NCBI Taxonomy" id="1335230"/>
    <lineage>
        <taxon>Viruses</taxon>
        <taxon>Duplodnaviria</taxon>
        <taxon>Heunggongvirae</taxon>
        <taxon>Uroviricota</taxon>
        <taxon>Caudoviricetes</taxon>
        <taxon>Baikalvirus</taxon>
        <taxon>Baikalvirus PaBG</taxon>
    </lineage>
</organism>
<dbReference type="Proteomes" id="UP000015545">
    <property type="component" value="Segment"/>
</dbReference>
<dbReference type="KEGG" id="vg:16574894"/>
<dbReference type="RefSeq" id="YP_008433539.1">
    <property type="nucleotide sequence ID" value="NC_022096.1"/>
</dbReference>
<evidence type="ECO:0000313" key="3">
    <source>
        <dbReference type="EMBL" id="AGS82092.1"/>
    </source>
</evidence>
<proteinExistence type="predicted"/>